<name>A0A7J8C1X8_ROUAE</name>
<dbReference type="InterPro" id="IPR011989">
    <property type="entry name" value="ARM-like"/>
</dbReference>
<dbReference type="Pfam" id="PF04064">
    <property type="entry name" value="DUF384"/>
    <property type="match status" value="1"/>
</dbReference>
<dbReference type="InterPro" id="IPR007206">
    <property type="entry name" value="Protein_HGH1_C"/>
</dbReference>
<dbReference type="InterPro" id="IPR016024">
    <property type="entry name" value="ARM-type_fold"/>
</dbReference>
<dbReference type="OrthoDB" id="338814at2759"/>
<organism evidence="6 7">
    <name type="scientific">Rousettus aegyptiacus</name>
    <name type="common">Egyptian fruit bat</name>
    <name type="synonym">Pteropus aegyptiacus</name>
    <dbReference type="NCBI Taxonomy" id="9407"/>
    <lineage>
        <taxon>Eukaryota</taxon>
        <taxon>Metazoa</taxon>
        <taxon>Chordata</taxon>
        <taxon>Craniata</taxon>
        <taxon>Vertebrata</taxon>
        <taxon>Euteleostomi</taxon>
        <taxon>Mammalia</taxon>
        <taxon>Eutheria</taxon>
        <taxon>Laurasiatheria</taxon>
        <taxon>Chiroptera</taxon>
        <taxon>Yinpterochiroptera</taxon>
        <taxon>Pteropodoidea</taxon>
        <taxon>Pteropodidae</taxon>
        <taxon>Rousettinae</taxon>
        <taxon>Rousettus</taxon>
    </lineage>
</organism>
<feature type="region of interest" description="Disordered" evidence="3">
    <location>
        <begin position="369"/>
        <end position="402"/>
    </location>
</feature>
<feature type="compositionally biased region" description="Basic and acidic residues" evidence="3">
    <location>
        <begin position="374"/>
        <end position="396"/>
    </location>
</feature>
<feature type="domain" description="Protein HGH1 N-terminal" evidence="4">
    <location>
        <begin position="120"/>
        <end position="294"/>
    </location>
</feature>
<reference evidence="6 7" key="1">
    <citation type="journal article" date="2020" name="Nature">
        <title>Six reference-quality genomes reveal evolution of bat adaptations.</title>
        <authorList>
            <person name="Jebb D."/>
            <person name="Huang Z."/>
            <person name="Pippel M."/>
            <person name="Hughes G.M."/>
            <person name="Lavrichenko K."/>
            <person name="Devanna P."/>
            <person name="Winkler S."/>
            <person name="Jermiin L.S."/>
            <person name="Skirmuntt E.C."/>
            <person name="Katzourakis A."/>
            <person name="Burkitt-Gray L."/>
            <person name="Ray D.A."/>
            <person name="Sullivan K.A.M."/>
            <person name="Roscito J.G."/>
            <person name="Kirilenko B.M."/>
            <person name="Davalos L.M."/>
            <person name="Corthals A.P."/>
            <person name="Power M.L."/>
            <person name="Jones G."/>
            <person name="Ransome R.D."/>
            <person name="Dechmann D.K.N."/>
            <person name="Locatelli A.G."/>
            <person name="Puechmaille S.J."/>
            <person name="Fedrigo O."/>
            <person name="Jarvis E.D."/>
            <person name="Hiller M."/>
            <person name="Vernes S.C."/>
            <person name="Myers E.W."/>
            <person name="Teeling E.C."/>
        </authorList>
    </citation>
    <scope>NUCLEOTIDE SEQUENCE [LARGE SCALE GENOMIC DNA]</scope>
    <source>
        <strain evidence="6">MRouAeg1</strain>
        <tissue evidence="6">Muscle</tissue>
    </source>
</reference>
<dbReference type="SUPFAM" id="SSF48371">
    <property type="entry name" value="ARM repeat"/>
    <property type="match status" value="1"/>
</dbReference>
<comment type="similarity">
    <text evidence="1">Belongs to the HGH1 family.</text>
</comment>
<dbReference type="Proteomes" id="UP000593571">
    <property type="component" value="Unassembled WGS sequence"/>
</dbReference>
<dbReference type="AlphaFoldDB" id="A0A7J8C1X8"/>
<gene>
    <name evidence="6" type="ORF">HJG63_006240</name>
</gene>
<proteinExistence type="inferred from homology"/>
<dbReference type="PANTHER" id="PTHR13387">
    <property type="entry name" value="PROTEIN HGH1 HOMOLOG"/>
    <property type="match status" value="1"/>
</dbReference>
<evidence type="ECO:0000256" key="1">
    <source>
        <dbReference type="ARBA" id="ARBA00006712"/>
    </source>
</evidence>
<feature type="domain" description="Protein HGH1 C-terminal" evidence="5">
    <location>
        <begin position="299"/>
        <end position="352"/>
    </location>
</feature>
<evidence type="ECO:0000313" key="6">
    <source>
        <dbReference type="EMBL" id="KAF6404852.1"/>
    </source>
</evidence>
<sequence length="402" mass="42972">MGETSADAVAPAGGVGPAGPLTPEAEAAKLLPFLASGARADLQAAAAKHVLALTGSGPGRALLAGQAALLRALVDLAVAPAPAPASDAARALVNLAADPGLHDPLLAAEPGLPARLLGRALDPQWPCAEEAAAALANLSREPAPCAALMAALVAAAPGESGLEQLVLALCTPGYNARAPLHYLGPVLSNLSQRPAARAFLLDPDRCVVQRLLPLTQYPDSTVRRGGVVGTLRNCCFEHRHHEWLLGPKVDILPFLLLPLAGPEDFSEEEMERLPVDLQYLPPDKQREPDPDIRKMLIEAIMLLTATASGRQQVRDQGAYLILRELHSWEPEPHVRVTCEKLIQVLIGDEPEHGMENLLEVQVPEDVEQQLQQLDRQEQEQCEREQQERELAPEPRAEGAAPT</sequence>
<evidence type="ECO:0000313" key="7">
    <source>
        <dbReference type="Proteomes" id="UP000593571"/>
    </source>
</evidence>
<dbReference type="PANTHER" id="PTHR13387:SF9">
    <property type="entry name" value="PROTEIN HGH1 HOMOLOG"/>
    <property type="match status" value="1"/>
</dbReference>
<dbReference type="InterPro" id="IPR007205">
    <property type="entry name" value="Protein_HGH1_N"/>
</dbReference>
<dbReference type="InterPro" id="IPR039717">
    <property type="entry name" value="Hgh1"/>
</dbReference>
<evidence type="ECO:0000256" key="3">
    <source>
        <dbReference type="SAM" id="MobiDB-lite"/>
    </source>
</evidence>
<accession>A0A7J8C1X8</accession>
<dbReference type="Gene3D" id="1.25.10.10">
    <property type="entry name" value="Leucine-rich Repeat Variant"/>
    <property type="match status" value="1"/>
</dbReference>
<comment type="caution">
    <text evidence="6">The sequence shown here is derived from an EMBL/GenBank/DDBJ whole genome shotgun (WGS) entry which is preliminary data.</text>
</comment>
<evidence type="ECO:0000256" key="2">
    <source>
        <dbReference type="ARBA" id="ARBA00014076"/>
    </source>
</evidence>
<evidence type="ECO:0000259" key="5">
    <source>
        <dbReference type="Pfam" id="PF04064"/>
    </source>
</evidence>
<protein>
    <recommendedName>
        <fullName evidence="2">Protein HGH1 homolog</fullName>
    </recommendedName>
</protein>
<keyword evidence="7" id="KW-1185">Reference proteome</keyword>
<dbReference type="Pfam" id="PF04063">
    <property type="entry name" value="DUF383"/>
    <property type="match status" value="1"/>
</dbReference>
<evidence type="ECO:0000259" key="4">
    <source>
        <dbReference type="Pfam" id="PF04063"/>
    </source>
</evidence>
<dbReference type="EMBL" id="JACASE010000015">
    <property type="protein sequence ID" value="KAF6404852.1"/>
    <property type="molecule type" value="Genomic_DNA"/>
</dbReference>